<dbReference type="AlphaFoldDB" id="T2GEI6"/>
<protein>
    <submittedName>
        <fullName evidence="2">Putative 2-hydroxyglutaryl-CoA dehydratase subunit D</fullName>
    </submittedName>
</protein>
<proteinExistence type="inferred from homology"/>
<dbReference type="Gene3D" id="3.40.50.11890">
    <property type="match status" value="1"/>
</dbReference>
<dbReference type="Proteomes" id="UP000016587">
    <property type="component" value="Chromosome"/>
</dbReference>
<gene>
    <name evidence="2" type="ORF">DGI_3326</name>
</gene>
<evidence type="ECO:0000313" key="3">
    <source>
        <dbReference type="Proteomes" id="UP000016587"/>
    </source>
</evidence>
<evidence type="ECO:0000256" key="1">
    <source>
        <dbReference type="ARBA" id="ARBA00005806"/>
    </source>
</evidence>
<dbReference type="NCBIfam" id="NF040772">
    <property type="entry name" value="double_cubane"/>
    <property type="match status" value="1"/>
</dbReference>
<dbReference type="RefSeq" id="WP_021762133.1">
    <property type="nucleotide sequence ID" value="NC_022444.1"/>
</dbReference>
<dbReference type="HOGENOM" id="CLU_053697_1_1_7"/>
<keyword evidence="3" id="KW-1185">Reference proteome</keyword>
<dbReference type="Gene3D" id="1.20.1270.370">
    <property type="match status" value="1"/>
</dbReference>
<dbReference type="KEGG" id="dgg:DGI_3326"/>
<dbReference type="InterPro" id="IPR010327">
    <property type="entry name" value="FldB/FldC_alpha/beta"/>
</dbReference>
<dbReference type="PANTHER" id="PTHR30548">
    <property type="entry name" value="2-HYDROXYGLUTARYL-COA DEHYDRATASE, D-COMPONENT-RELATED"/>
    <property type="match status" value="1"/>
</dbReference>
<dbReference type="EMBL" id="CP006585">
    <property type="protein sequence ID" value="AGW15020.1"/>
    <property type="molecule type" value="Genomic_DNA"/>
</dbReference>
<dbReference type="PATRIC" id="fig|1121448.10.peg.3281"/>
<dbReference type="OrthoDB" id="9810278at2"/>
<sequence length="380" mass="41709">MERFDAAYLEQRVERNLAAAAAFKEGGGKVGAVYCAFMPKELIAAAGALPVSLCAGSERPIAAAEQSLPRNLCPLIKSSFGFAITDQCPYFHDTDFILADATCDGKKKMFELLAEIKPLQVMLLPQSASNPEALDQWHAELHKAKASVELLTGNIVTDEALREQIRRYNALRRTTRELYALNAGETPLAFGRELAVITDSAGFDIDLPGRLAEMARAAEVLRARALDDAFVRDMRARPRILLTGCPNTNKKVLHLLEDAGGVVVAMENCGGLKTAGLQVDERDDPLRALARSSLAVACPCMTPNAARLDLLGQLIDAFAIDGVVELIWQACHTYNIEAFSVRRHVMQTKGVSYLQIETDYSESDVEQLRVRVEAFLEMLR</sequence>
<dbReference type="eggNOG" id="COG1775">
    <property type="taxonomic scope" value="Bacteria"/>
</dbReference>
<name>T2GEI6_MEGG1</name>
<comment type="similarity">
    <text evidence="1">Belongs to the FldB/FldC dehydratase alpha/beta subunit family.</text>
</comment>
<reference evidence="2 3" key="1">
    <citation type="journal article" date="2013" name="J. Bacteriol.">
        <title>Roles of HynAB and Ech, the only two hydrogenases found in the model sulfate reducer Desulfovibrio gigas.</title>
        <authorList>
            <person name="Morais-Silva F.O."/>
            <person name="Santos C.I."/>
            <person name="Rodrigues R."/>
            <person name="Pereira I.A."/>
            <person name="Rodrigues-Pousada C."/>
        </authorList>
    </citation>
    <scope>NUCLEOTIDE SEQUENCE [LARGE SCALE GENOMIC DNA]</scope>
    <source>
        <strain evidence="3">ATCC 19364 / DSM 1382 / NCIMB 9332 / VKM B-1759</strain>
    </source>
</reference>
<dbReference type="Gene3D" id="3.40.50.11900">
    <property type="match status" value="1"/>
</dbReference>
<dbReference type="STRING" id="1121448.DGI_3326"/>
<dbReference type="InterPro" id="IPR047678">
    <property type="entry name" value="YjiM-like"/>
</dbReference>
<dbReference type="Pfam" id="PF06050">
    <property type="entry name" value="HGD-D"/>
    <property type="match status" value="1"/>
</dbReference>
<accession>T2GEI6</accession>
<evidence type="ECO:0000313" key="2">
    <source>
        <dbReference type="EMBL" id="AGW15020.1"/>
    </source>
</evidence>
<organism evidence="2 3">
    <name type="scientific">Megalodesulfovibrio gigas (strain ATCC 19364 / DSM 1382 / NCIMB 9332 / VKM B-1759)</name>
    <name type="common">Desulfovibrio gigas</name>
    <dbReference type="NCBI Taxonomy" id="1121448"/>
    <lineage>
        <taxon>Bacteria</taxon>
        <taxon>Pseudomonadati</taxon>
        <taxon>Thermodesulfobacteriota</taxon>
        <taxon>Desulfovibrionia</taxon>
        <taxon>Desulfovibrionales</taxon>
        <taxon>Desulfovibrionaceae</taxon>
        <taxon>Megalodesulfovibrio</taxon>
    </lineage>
</organism>
<reference evidence="3" key="2">
    <citation type="submission" date="2013-07" db="EMBL/GenBank/DDBJ databases">
        <authorList>
            <person name="Morais-Silva F.O."/>
            <person name="Rezende A.M."/>
            <person name="Pimentel C."/>
            <person name="Resende D.M."/>
            <person name="Santos C.I."/>
            <person name="Clemente C."/>
            <person name="de Oliveira L.M."/>
            <person name="da Silva S.M."/>
            <person name="Costa D.A."/>
            <person name="Varela-Raposo A."/>
            <person name="Horacio E.C.A."/>
            <person name="Matos M."/>
            <person name="Flores O."/>
            <person name="Ruiz J.C."/>
            <person name="Rodrigues-Pousada C."/>
        </authorList>
    </citation>
    <scope>NUCLEOTIDE SEQUENCE [LARGE SCALE GENOMIC DNA]</scope>
    <source>
        <strain evidence="3">ATCC 19364 / DSM 1382 / NCIMB 9332 / VKM B-1759</strain>
    </source>
</reference>
<dbReference type="PANTHER" id="PTHR30548:SF6">
    <property type="entry name" value="DEHYDRATASE SUBUNIT YJIM-RELATED"/>
    <property type="match status" value="1"/>
</dbReference>